<dbReference type="EMBL" id="FNWL01000005">
    <property type="protein sequence ID" value="SEH17842.1"/>
    <property type="molecule type" value="Genomic_DNA"/>
</dbReference>
<protein>
    <submittedName>
        <fullName evidence="1">Uncharacterized protein</fullName>
    </submittedName>
</protein>
<evidence type="ECO:0000313" key="1">
    <source>
        <dbReference type="EMBL" id="SEH17842.1"/>
    </source>
</evidence>
<evidence type="ECO:0000313" key="2">
    <source>
        <dbReference type="Proteomes" id="UP000199112"/>
    </source>
</evidence>
<dbReference type="AlphaFoldDB" id="A0A1H6G5H8"/>
<dbReference type="Proteomes" id="UP000199112">
    <property type="component" value="Unassembled WGS sequence"/>
</dbReference>
<sequence length="190" mass="22006">MEITAFEARFDEESAVERTRNLSAKNYVYAWLGDYFGWGTETEDFDVRAVYYPDYIAYTSATIRKTVGGEKQLKFLAGVDAITGKPGEIDVELPNRNTIDIDPTLVIKPEIDEDEVRSIWREWLFKYVGRFHRATEMPEYSLDDLELVYTPYWVIDFGSAEESLAVSDLTGRTAKVEEIDVIEDFYLHHM</sequence>
<reference evidence="2" key="1">
    <citation type="submission" date="2016-10" db="EMBL/GenBank/DDBJ databases">
        <authorList>
            <person name="Varghese N."/>
            <person name="Submissions S."/>
        </authorList>
    </citation>
    <scope>NUCLEOTIDE SEQUENCE [LARGE SCALE GENOMIC DNA]</scope>
    <source>
        <strain evidence="2">CGMCC 1.8981</strain>
    </source>
</reference>
<gene>
    <name evidence="1" type="ORF">SAMN04487967_3415</name>
</gene>
<keyword evidence="2" id="KW-1185">Reference proteome</keyword>
<accession>A0A1H6G5H8</accession>
<dbReference type="OrthoDB" id="195151at2157"/>
<dbReference type="RefSeq" id="WP_090508164.1">
    <property type="nucleotide sequence ID" value="NZ_FNWL01000005.1"/>
</dbReference>
<name>A0A1H6G5H8_9EURY</name>
<proteinExistence type="predicted"/>
<organism evidence="1 2">
    <name type="scientific">Natronorubrum sediminis</name>
    <dbReference type="NCBI Taxonomy" id="640943"/>
    <lineage>
        <taxon>Archaea</taxon>
        <taxon>Methanobacteriati</taxon>
        <taxon>Methanobacteriota</taxon>
        <taxon>Stenosarchaea group</taxon>
        <taxon>Halobacteria</taxon>
        <taxon>Halobacteriales</taxon>
        <taxon>Natrialbaceae</taxon>
        <taxon>Natronorubrum</taxon>
    </lineage>
</organism>